<dbReference type="Pfam" id="PF14690">
    <property type="entry name" value="Zn_ribbon_ISL3"/>
    <property type="match status" value="1"/>
</dbReference>
<sequence>MLQKKIHDYRAQRIKDVPIQMKNTFLIIRKRRYVCDCGKRFYEKLDFLPRYHRMTSRLVCSIIKELEQNYSMKSVAKRLNVSTNTVQRVFDYVSYSLNNLPEAISIDEFKGNSDGVKYHCSIVDPINHKVLDIVKDRKFSCLSAYFKAFNNRDKVKYFICDMYRPFVDIAKTYFKNAKIVIDKYHFVRYNNWAIENVRKRVQKNMPIHLRKYYKRSRKLILARKDNLNEESKQQLEVKLLYSEDLRQVHYLKELFYKVTEAKSSNEARPLLKKWIDIAKSSGLKEYISIANTYSNWFNEILNSFDVTYTNGCTEGFNNKIKVLKRNAFGFRNFERFRNRILHCCR</sequence>
<evidence type="ECO:0000313" key="5">
    <source>
        <dbReference type="Proteomes" id="UP000183967"/>
    </source>
</evidence>
<gene>
    <name evidence="4" type="ORF">SAMN02745135_00198</name>
</gene>
<dbReference type="RefSeq" id="WP_143153530.1">
    <property type="nucleotide sequence ID" value="NZ_FQXO01000006.1"/>
</dbReference>
<dbReference type="PANTHER" id="PTHR33498:SF1">
    <property type="entry name" value="TRANSPOSASE FOR INSERTION SEQUENCE ELEMENT IS1557"/>
    <property type="match status" value="1"/>
</dbReference>
<dbReference type="Pfam" id="PF01610">
    <property type="entry name" value="DDE_Tnp_ISL3"/>
    <property type="match status" value="1"/>
</dbReference>
<evidence type="ECO:0000313" key="4">
    <source>
        <dbReference type="EMBL" id="SHH25084.1"/>
    </source>
</evidence>
<feature type="domain" description="Transposase IS204/IS1001/IS1096/IS1165 helix-turn-helix" evidence="2">
    <location>
        <begin position="43"/>
        <end position="93"/>
    </location>
</feature>
<name>A0A1M5RFN1_9FIRM</name>
<proteinExistence type="predicted"/>
<dbReference type="Proteomes" id="UP000183967">
    <property type="component" value="Unassembled WGS sequence"/>
</dbReference>
<reference evidence="5" key="1">
    <citation type="submission" date="2016-11" db="EMBL/GenBank/DDBJ databases">
        <authorList>
            <person name="Varghese N."/>
            <person name="Submissions S."/>
        </authorList>
    </citation>
    <scope>NUCLEOTIDE SEQUENCE [LARGE SCALE GENOMIC DNA]</scope>
    <source>
        <strain evidence="5">DSM 13643</strain>
    </source>
</reference>
<accession>A0A1M5RFN1</accession>
<dbReference type="InterPro" id="IPR032877">
    <property type="entry name" value="Transposase_HTH"/>
</dbReference>
<evidence type="ECO:0000259" key="2">
    <source>
        <dbReference type="Pfam" id="PF13542"/>
    </source>
</evidence>
<dbReference type="Pfam" id="PF13542">
    <property type="entry name" value="HTH_Tnp_ISL3"/>
    <property type="match status" value="1"/>
</dbReference>
<dbReference type="OrthoDB" id="2110692at2"/>
<dbReference type="InterPro" id="IPR029261">
    <property type="entry name" value="Transposase_Znf"/>
</dbReference>
<dbReference type="InterPro" id="IPR047951">
    <property type="entry name" value="Transpos_ISL3"/>
</dbReference>
<evidence type="ECO:0000259" key="1">
    <source>
        <dbReference type="Pfam" id="PF01610"/>
    </source>
</evidence>
<dbReference type="AlphaFoldDB" id="A0A1M5RFN1"/>
<feature type="domain" description="Transposase IS204/IS1001/IS1096/IS1165 zinc-finger" evidence="3">
    <location>
        <begin position="4"/>
        <end position="37"/>
    </location>
</feature>
<protein>
    <submittedName>
        <fullName evidence="4">Transposase</fullName>
    </submittedName>
</protein>
<keyword evidence="5" id="KW-1185">Reference proteome</keyword>
<dbReference type="InterPro" id="IPR002560">
    <property type="entry name" value="Transposase_DDE"/>
</dbReference>
<dbReference type="NCBIfam" id="NF033550">
    <property type="entry name" value="transpos_ISL3"/>
    <property type="match status" value="1"/>
</dbReference>
<dbReference type="PANTHER" id="PTHR33498">
    <property type="entry name" value="TRANSPOSASE FOR INSERTION SEQUENCE ELEMENT IS1557"/>
    <property type="match status" value="1"/>
</dbReference>
<evidence type="ECO:0000259" key="3">
    <source>
        <dbReference type="Pfam" id="PF14690"/>
    </source>
</evidence>
<feature type="domain" description="Transposase IS204/IS1001/IS1096/IS1165 DDE" evidence="1">
    <location>
        <begin position="104"/>
        <end position="340"/>
    </location>
</feature>
<organism evidence="4 5">
    <name type="scientific">Caloranaerobacter azorensis DSM 13643</name>
    <dbReference type="NCBI Taxonomy" id="1121264"/>
    <lineage>
        <taxon>Bacteria</taxon>
        <taxon>Bacillati</taxon>
        <taxon>Bacillota</taxon>
        <taxon>Tissierellia</taxon>
        <taxon>Tissierellales</taxon>
        <taxon>Thermohalobacteraceae</taxon>
        <taxon>Caloranaerobacter</taxon>
    </lineage>
</organism>
<dbReference type="EMBL" id="FQXO01000006">
    <property type="protein sequence ID" value="SHH25084.1"/>
    <property type="molecule type" value="Genomic_DNA"/>
</dbReference>